<dbReference type="InterPro" id="IPR023606">
    <property type="entry name" value="CoA-Trfase_III_dom_1_sf"/>
</dbReference>
<dbReference type="InterPro" id="IPR003673">
    <property type="entry name" value="CoA-Trfase_fam_III"/>
</dbReference>
<dbReference type="GO" id="GO:0008410">
    <property type="term" value="F:CoA-transferase activity"/>
    <property type="evidence" value="ECO:0007669"/>
    <property type="project" value="TreeGrafter"/>
</dbReference>
<evidence type="ECO:0000256" key="1">
    <source>
        <dbReference type="ARBA" id="ARBA00022679"/>
    </source>
</evidence>
<reference evidence="3 4" key="1">
    <citation type="journal article" date="2018" name="Front. Microbiol.">
        <title>Novel Insights Into Bacterial Dimethylsulfoniopropionate Catabolism in the East China Sea.</title>
        <authorList>
            <person name="Liu J."/>
            <person name="Liu J."/>
            <person name="Zhang S.H."/>
            <person name="Liang J."/>
            <person name="Lin H."/>
            <person name="Song D."/>
            <person name="Yang G.P."/>
            <person name="Todd J.D."/>
            <person name="Zhang X.H."/>
        </authorList>
    </citation>
    <scope>NUCLEOTIDE SEQUENCE [LARGE SCALE GENOMIC DNA]</scope>
    <source>
        <strain evidence="3 4">ZYFD042</strain>
    </source>
</reference>
<dbReference type="AlphaFoldDB" id="A0A3S3P3M5"/>
<protein>
    <submittedName>
        <fullName evidence="3">CoA transferase</fullName>
    </submittedName>
</protein>
<organism evidence="3 4">
    <name type="scientific">Microbacterium enclense</name>
    <dbReference type="NCBI Taxonomy" id="993073"/>
    <lineage>
        <taxon>Bacteria</taxon>
        <taxon>Bacillati</taxon>
        <taxon>Actinomycetota</taxon>
        <taxon>Actinomycetes</taxon>
        <taxon>Micrococcales</taxon>
        <taxon>Microbacteriaceae</taxon>
        <taxon>Microbacterium</taxon>
    </lineage>
</organism>
<evidence type="ECO:0000313" key="4">
    <source>
        <dbReference type="Proteomes" id="UP000285970"/>
    </source>
</evidence>
<evidence type="ECO:0000313" key="3">
    <source>
        <dbReference type="EMBL" id="RWR17518.1"/>
    </source>
</evidence>
<dbReference type="OrthoDB" id="9797653at2"/>
<dbReference type="InterPro" id="IPR044855">
    <property type="entry name" value="CoA-Trfase_III_dom3_sf"/>
</dbReference>
<accession>A0A3S3P3M5</accession>
<dbReference type="Gene3D" id="3.40.50.10540">
    <property type="entry name" value="Crotonobetainyl-coa:carnitine coa-transferase, domain 1"/>
    <property type="match status" value="1"/>
</dbReference>
<gene>
    <name evidence="3" type="ORF">D8Y23_11355</name>
</gene>
<dbReference type="SUPFAM" id="SSF89796">
    <property type="entry name" value="CoA-transferase family III (CaiB/BaiF)"/>
    <property type="match status" value="1"/>
</dbReference>
<feature type="compositionally biased region" description="Basic and acidic residues" evidence="2">
    <location>
        <begin position="7"/>
        <end position="17"/>
    </location>
</feature>
<dbReference type="PANTHER" id="PTHR48207:SF4">
    <property type="entry name" value="BLL6097 PROTEIN"/>
    <property type="match status" value="1"/>
</dbReference>
<sequence>MRPTRRSASESTRHVTKEGPAMSDTRHSADGSPRAALRGIRVLDLTQVMSGPFCTMVLADLGADVIKIENPEKGDQTRASWGYSVIGDDSRAFLSLNRNKRSVGLDLKDAAGLDAFFALVRTADVVIENFRPGVAARLGIDYASVRAVNPRIIYASISGFGQTGPYSQFPGYDLIAQAMTGVMSVMGEEGGAPMKSAIPIADLGAGMFCTIGILGAVIARGDEGEGQYLETSLFESALAMSVWESTEYWSTGEPPKPLGSANRMSAPYQALRTSDGYLTIGANNEKLWRLLCGALAADDLVADPRFEDNNRRLDNREELAVELERRLAGRTTDDWVDMLLAAGVPAGPIRDYRQVLAEDPHVSAREMVTSFDHPIEGLTKVLASPLKLSGTPVQVRTPPPLLGQHTDEVLDEVRALMHGPGVA</sequence>
<comment type="caution">
    <text evidence="3">The sequence shown here is derived from an EMBL/GenBank/DDBJ whole genome shotgun (WGS) entry which is preliminary data.</text>
</comment>
<keyword evidence="1 3" id="KW-0808">Transferase</keyword>
<name>A0A3S3P3M5_9MICO</name>
<dbReference type="InterPro" id="IPR050483">
    <property type="entry name" value="CoA-transferase_III_domain"/>
</dbReference>
<dbReference type="Pfam" id="PF02515">
    <property type="entry name" value="CoA_transf_3"/>
    <property type="match status" value="1"/>
</dbReference>
<feature type="region of interest" description="Disordered" evidence="2">
    <location>
        <begin position="1"/>
        <end position="33"/>
    </location>
</feature>
<dbReference type="EMBL" id="RBZY01000039">
    <property type="protein sequence ID" value="RWR17518.1"/>
    <property type="molecule type" value="Genomic_DNA"/>
</dbReference>
<dbReference type="Gene3D" id="3.30.1540.10">
    <property type="entry name" value="formyl-coa transferase, domain 3"/>
    <property type="match status" value="1"/>
</dbReference>
<proteinExistence type="predicted"/>
<dbReference type="PANTHER" id="PTHR48207">
    <property type="entry name" value="SUCCINATE--HYDROXYMETHYLGLUTARATE COA-TRANSFERASE"/>
    <property type="match status" value="1"/>
</dbReference>
<evidence type="ECO:0000256" key="2">
    <source>
        <dbReference type="SAM" id="MobiDB-lite"/>
    </source>
</evidence>
<dbReference type="Proteomes" id="UP000285970">
    <property type="component" value="Unassembled WGS sequence"/>
</dbReference>